<name>A0A1Y6BND1_9PROT</name>
<evidence type="ECO:0000256" key="4">
    <source>
        <dbReference type="PROSITE-ProRule" id="PRU00335"/>
    </source>
</evidence>
<evidence type="ECO:0000313" key="7">
    <source>
        <dbReference type="Proteomes" id="UP000192917"/>
    </source>
</evidence>
<keyword evidence="3" id="KW-0804">Transcription</keyword>
<feature type="domain" description="HTH tetR-type" evidence="5">
    <location>
        <begin position="18"/>
        <end position="78"/>
    </location>
</feature>
<protein>
    <submittedName>
        <fullName evidence="6">Transcriptional regulator, TetR family</fullName>
    </submittedName>
</protein>
<dbReference type="AlphaFoldDB" id="A0A1Y6BND1"/>
<gene>
    <name evidence="6" type="ORF">SAMN05428998_104264</name>
</gene>
<dbReference type="RefSeq" id="WP_085121959.1">
    <property type="nucleotide sequence ID" value="NZ_FWZX01000004.1"/>
</dbReference>
<keyword evidence="7" id="KW-1185">Reference proteome</keyword>
<evidence type="ECO:0000256" key="3">
    <source>
        <dbReference type="ARBA" id="ARBA00023163"/>
    </source>
</evidence>
<evidence type="ECO:0000256" key="1">
    <source>
        <dbReference type="ARBA" id="ARBA00023015"/>
    </source>
</evidence>
<dbReference type="EMBL" id="FWZX01000004">
    <property type="protein sequence ID" value="SMF09683.1"/>
    <property type="molecule type" value="Genomic_DNA"/>
</dbReference>
<evidence type="ECO:0000313" key="6">
    <source>
        <dbReference type="EMBL" id="SMF09683.1"/>
    </source>
</evidence>
<dbReference type="InterPro" id="IPR009057">
    <property type="entry name" value="Homeodomain-like_sf"/>
</dbReference>
<keyword evidence="1" id="KW-0805">Transcription regulation</keyword>
<evidence type="ECO:0000259" key="5">
    <source>
        <dbReference type="PROSITE" id="PS50977"/>
    </source>
</evidence>
<evidence type="ECO:0000256" key="2">
    <source>
        <dbReference type="ARBA" id="ARBA00023125"/>
    </source>
</evidence>
<dbReference type="GO" id="GO:0003677">
    <property type="term" value="F:DNA binding"/>
    <property type="evidence" value="ECO:0007669"/>
    <property type="project" value="UniProtKB-UniRule"/>
</dbReference>
<dbReference type="PROSITE" id="PS50977">
    <property type="entry name" value="HTH_TETR_2"/>
    <property type="match status" value="1"/>
</dbReference>
<dbReference type="Proteomes" id="UP000192917">
    <property type="component" value="Unassembled WGS sequence"/>
</dbReference>
<sequence length="206" mass="21373">MLCPAENEACPGPGRPRGFDADCALASALALFWRQGYEQTSLDELTAAMGISRSSFYACFKSKHGALLAAVERYCDESFRALTDLAAAAADRAAAARAVVGAIAAPDGGRNGCFLANCVTELAPHDPEVEALSRRQLARIEALLARLLSEPAGDRAADAPDGPGAAPRRAGALLSLALGATMLRKAGVAPERLEALLGEADRLISP</sequence>
<reference evidence="6 7" key="1">
    <citation type="submission" date="2017-04" db="EMBL/GenBank/DDBJ databases">
        <authorList>
            <person name="Afonso C.L."/>
            <person name="Miller P.J."/>
            <person name="Scott M.A."/>
            <person name="Spackman E."/>
            <person name="Goraichik I."/>
            <person name="Dimitrov K.M."/>
            <person name="Suarez D.L."/>
            <person name="Swayne D.E."/>
        </authorList>
    </citation>
    <scope>NUCLEOTIDE SEQUENCE [LARGE SCALE GENOMIC DNA]</scope>
    <source>
        <strain evidence="6 7">USBA 355</strain>
    </source>
</reference>
<dbReference type="PANTHER" id="PTHR47506">
    <property type="entry name" value="TRANSCRIPTIONAL REGULATORY PROTEIN"/>
    <property type="match status" value="1"/>
</dbReference>
<feature type="DNA-binding region" description="H-T-H motif" evidence="4">
    <location>
        <begin position="41"/>
        <end position="60"/>
    </location>
</feature>
<dbReference type="InterPro" id="IPR036271">
    <property type="entry name" value="Tet_transcr_reg_TetR-rel_C_sf"/>
</dbReference>
<accession>A0A1Y6BND1</accession>
<dbReference type="SUPFAM" id="SSF48498">
    <property type="entry name" value="Tetracyclin repressor-like, C-terminal domain"/>
    <property type="match status" value="1"/>
</dbReference>
<dbReference type="STRING" id="560819.SAMN05428998_104264"/>
<dbReference type="PANTHER" id="PTHR47506:SF1">
    <property type="entry name" value="HTH-TYPE TRANSCRIPTIONAL REGULATOR YJDC"/>
    <property type="match status" value="1"/>
</dbReference>
<dbReference type="InterPro" id="IPR001647">
    <property type="entry name" value="HTH_TetR"/>
</dbReference>
<dbReference type="SUPFAM" id="SSF46689">
    <property type="entry name" value="Homeodomain-like"/>
    <property type="match status" value="1"/>
</dbReference>
<proteinExistence type="predicted"/>
<keyword evidence="2 4" id="KW-0238">DNA-binding</keyword>
<dbReference type="Gene3D" id="1.10.357.10">
    <property type="entry name" value="Tetracycline Repressor, domain 2"/>
    <property type="match status" value="1"/>
</dbReference>
<dbReference type="Pfam" id="PF00440">
    <property type="entry name" value="TetR_N"/>
    <property type="match status" value="1"/>
</dbReference>
<organism evidence="6 7">
    <name type="scientific">Tistlia consotensis USBA 355</name>
    <dbReference type="NCBI Taxonomy" id="560819"/>
    <lineage>
        <taxon>Bacteria</taxon>
        <taxon>Pseudomonadati</taxon>
        <taxon>Pseudomonadota</taxon>
        <taxon>Alphaproteobacteria</taxon>
        <taxon>Rhodospirillales</taxon>
        <taxon>Rhodovibrionaceae</taxon>
        <taxon>Tistlia</taxon>
    </lineage>
</organism>